<reference evidence="6" key="1">
    <citation type="submission" date="2015-04" db="EMBL/GenBank/DDBJ databases">
        <title>Complete genome sequence of Microbacterium chocolatum SIT 101, a bacterium enantioselectively hydrolyzing mesomeric diesters.</title>
        <authorList>
            <person name="Li X."/>
            <person name="Xu Y."/>
        </authorList>
    </citation>
    <scope>NUCLEOTIDE SEQUENCE [LARGE SCALE GENOMIC DNA]</scope>
    <source>
        <strain evidence="6">SIT 101</strain>
    </source>
</reference>
<evidence type="ECO:0000256" key="3">
    <source>
        <dbReference type="ARBA" id="ARBA00022801"/>
    </source>
</evidence>
<organism evidence="6 7">
    <name type="scientific">Microbacterium aurantiacum</name>
    <dbReference type="NCBI Taxonomy" id="162393"/>
    <lineage>
        <taxon>Bacteria</taxon>
        <taxon>Bacillati</taxon>
        <taxon>Actinomycetota</taxon>
        <taxon>Actinomycetes</taxon>
        <taxon>Micrococcales</taxon>
        <taxon>Microbacteriaceae</taxon>
        <taxon>Microbacterium</taxon>
    </lineage>
</organism>
<dbReference type="InterPro" id="IPR023296">
    <property type="entry name" value="Glyco_hydro_beta-prop_sf"/>
</dbReference>
<dbReference type="Pfam" id="PF00251">
    <property type="entry name" value="Glyco_hydro_32N"/>
    <property type="match status" value="1"/>
</dbReference>
<evidence type="ECO:0000259" key="5">
    <source>
        <dbReference type="Pfam" id="PF00251"/>
    </source>
</evidence>
<comment type="similarity">
    <text evidence="1">Belongs to the glycosyl hydrolase 32 family.</text>
</comment>
<dbReference type="InterPro" id="IPR001362">
    <property type="entry name" value="Glyco_hydro_32"/>
</dbReference>
<keyword evidence="3 6" id="KW-0378">Hydrolase</keyword>
<evidence type="ECO:0000256" key="1">
    <source>
        <dbReference type="ARBA" id="ARBA00009902"/>
    </source>
</evidence>
<dbReference type="PATRIC" id="fig|84292.3.peg.52"/>
<dbReference type="GO" id="GO:0004564">
    <property type="term" value="F:beta-fructofuranosidase activity"/>
    <property type="evidence" value="ECO:0007669"/>
    <property type="project" value="UniProtKB-EC"/>
</dbReference>
<dbReference type="GO" id="GO:0005975">
    <property type="term" value="P:carbohydrate metabolic process"/>
    <property type="evidence" value="ECO:0007669"/>
    <property type="project" value="InterPro"/>
</dbReference>
<dbReference type="CDD" id="cd08996">
    <property type="entry name" value="GH32_FFase"/>
    <property type="match status" value="1"/>
</dbReference>
<proteinExistence type="inferred from homology"/>
<dbReference type="PANTHER" id="PTHR43101">
    <property type="entry name" value="BETA-FRUCTOSIDASE"/>
    <property type="match status" value="1"/>
</dbReference>
<evidence type="ECO:0000256" key="2">
    <source>
        <dbReference type="ARBA" id="ARBA00012758"/>
    </source>
</evidence>
<dbReference type="Proteomes" id="UP000037737">
    <property type="component" value="Unassembled WGS sequence"/>
</dbReference>
<dbReference type="AlphaFoldDB" id="A0A0M9VM60"/>
<keyword evidence="7" id="KW-1185">Reference proteome</keyword>
<dbReference type="InterPro" id="IPR051214">
    <property type="entry name" value="GH32_Enzymes"/>
</dbReference>
<accession>A0A0M9VM60</accession>
<dbReference type="SUPFAM" id="SSF75005">
    <property type="entry name" value="Arabinanase/levansucrase/invertase"/>
    <property type="match status" value="1"/>
</dbReference>
<evidence type="ECO:0000313" key="6">
    <source>
        <dbReference type="EMBL" id="KOS11912.1"/>
    </source>
</evidence>
<gene>
    <name evidence="6" type="ORF">XI38_00230</name>
</gene>
<dbReference type="PANTHER" id="PTHR43101:SF1">
    <property type="entry name" value="BETA-FRUCTOSIDASE"/>
    <property type="match status" value="1"/>
</dbReference>
<dbReference type="SMART" id="SM00640">
    <property type="entry name" value="Glyco_32"/>
    <property type="match status" value="1"/>
</dbReference>
<name>A0A0M9VM60_9MICO</name>
<comment type="caution">
    <text evidence="6">The sequence shown here is derived from an EMBL/GenBank/DDBJ whole genome shotgun (WGS) entry which is preliminary data.</text>
</comment>
<feature type="domain" description="Glycosyl hydrolase family 32 N-terminal" evidence="5">
    <location>
        <begin position="6"/>
        <end position="292"/>
    </location>
</feature>
<dbReference type="OrthoDB" id="9776657at2"/>
<dbReference type="Gene3D" id="2.115.10.20">
    <property type="entry name" value="Glycosyl hydrolase domain, family 43"/>
    <property type="match status" value="1"/>
</dbReference>
<evidence type="ECO:0000313" key="7">
    <source>
        <dbReference type="Proteomes" id="UP000037737"/>
    </source>
</evidence>
<keyword evidence="4" id="KW-0326">Glycosidase</keyword>
<dbReference type="KEGG" id="mcw:A8L33_06055"/>
<dbReference type="InterPro" id="IPR013148">
    <property type="entry name" value="Glyco_hydro_32_N"/>
</dbReference>
<dbReference type="EMBL" id="LAVO01000001">
    <property type="protein sequence ID" value="KOS11912.1"/>
    <property type="molecule type" value="Genomic_DNA"/>
</dbReference>
<sequence length="422" mass="44851">MRPTLHFTANTGWINDPHGITFRDGRYEAFFQYVPGSTAWAPGCHWGHASGPDLVSLAEGPVAIAPGDGDGGIWTGCIVTTEDPADTVAFYTATSEPDFAIGRVRAAYPLDEGWTHWRKGEVVVEAPPGVDLTSFRDPVVRREGEGWRMFLGGEHREGIAMALSWTSPDLRTWTYDGVTLERSRDETDPVWMGALWECPQFVTVDGVEVMISSVWEADVLHYAGYATGTYADGRFDAASWGRLTYGEGYYAPSLFFDADGMPCLVFWIRGISDEAAGWAGAHSVPFRLSVPDGRPDGALIATPHPDVDAHRGPLAADGAVDGLAADIVWDGADGELTVVSAAEVVVSVTRIPDAVVVRIGDATSTVPAAGAVRVILDGPVLELASDAGLYAAAIAPRGTDLGVTASAGELAVYPLTAGRSDR</sequence>
<protein>
    <recommendedName>
        <fullName evidence="2">beta-fructofuranosidase</fullName>
        <ecNumber evidence="2">3.2.1.26</ecNumber>
    </recommendedName>
</protein>
<dbReference type="EC" id="3.2.1.26" evidence="2"/>
<evidence type="ECO:0000256" key="4">
    <source>
        <dbReference type="ARBA" id="ARBA00023295"/>
    </source>
</evidence>